<feature type="chain" id="PRO_5013071240" evidence="1">
    <location>
        <begin position="23"/>
        <end position="69"/>
    </location>
</feature>
<sequence>MKTIKNFVAVAALSLVSFGSFAQSITASASTLDAAEAQIAAQAHQAGASYKITGARFDNGAYVSAELVK</sequence>
<accession>A0A1V9DAI8</accession>
<dbReference type="Proteomes" id="UP000192769">
    <property type="component" value="Unassembled WGS sequence"/>
</dbReference>
<evidence type="ECO:0000313" key="3">
    <source>
        <dbReference type="EMBL" id="OQP30724.1"/>
    </source>
</evidence>
<dbReference type="SUPFAM" id="SSF159871">
    <property type="entry name" value="YdgH-like"/>
    <property type="match status" value="1"/>
</dbReference>
<name>A0A1V9DAI8_9GAMM</name>
<reference evidence="3 4" key="1">
    <citation type="submission" date="2017-02" db="EMBL/GenBank/DDBJ databases">
        <title>Whole genome shotgun sequence of Pantoea agglomerans strain AS1 isolated from a cycad, Zamia floridana in Central Florida, USA.</title>
        <authorList>
            <person name="Lata P."/>
            <person name="Govindarajan S."/>
            <person name="Qi F."/>
            <person name="Li J.-L."/>
            <person name="Maurya S.K."/>
            <person name="Sahoo M.K."/>
        </authorList>
    </citation>
    <scope>NUCLEOTIDE SEQUENCE [LARGE SCALE GENOMIC DNA]</scope>
    <source>
        <strain evidence="3 4">AS1</strain>
    </source>
</reference>
<evidence type="ECO:0000313" key="4">
    <source>
        <dbReference type="Proteomes" id="UP000192769"/>
    </source>
</evidence>
<feature type="signal peptide" evidence="1">
    <location>
        <begin position="1"/>
        <end position="22"/>
    </location>
</feature>
<evidence type="ECO:0000259" key="2">
    <source>
        <dbReference type="Pfam" id="PF07338"/>
    </source>
</evidence>
<keyword evidence="4" id="KW-1185">Reference proteome</keyword>
<organism evidence="3 4">
    <name type="scientific">Pantoea latae</name>
    <dbReference type="NCBI Taxonomy" id="1964541"/>
    <lineage>
        <taxon>Bacteria</taxon>
        <taxon>Pseudomonadati</taxon>
        <taxon>Pseudomonadota</taxon>
        <taxon>Gammaproteobacteria</taxon>
        <taxon>Enterobacterales</taxon>
        <taxon>Erwiniaceae</taxon>
        <taxon>Pantoea</taxon>
    </lineage>
</organism>
<keyword evidence="1" id="KW-0732">Signal</keyword>
<dbReference type="OrthoDB" id="6521986at2"/>
<dbReference type="AlphaFoldDB" id="A0A1V9DAI8"/>
<comment type="caution">
    <text evidence="3">The sequence shown here is derived from an EMBL/GenBank/DDBJ whole genome shotgun (WGS) entry which is preliminary data.</text>
</comment>
<evidence type="ECO:0000256" key="1">
    <source>
        <dbReference type="SAM" id="SignalP"/>
    </source>
</evidence>
<proteinExistence type="predicted"/>
<gene>
    <name evidence="3" type="ORF">B2J69_21055</name>
</gene>
<protein>
    <submittedName>
        <fullName evidence="3">DUF1471 domain-containing protein</fullName>
    </submittedName>
</protein>
<dbReference type="InterPro" id="IPR036275">
    <property type="entry name" value="YdgH-like_sf"/>
</dbReference>
<feature type="domain" description="YdgH/BhsA/McbA-like" evidence="2">
    <location>
        <begin position="24"/>
        <end position="67"/>
    </location>
</feature>
<dbReference type="InterPro" id="IPR010854">
    <property type="entry name" value="YdgH/BhsA/McbA-like_dom"/>
</dbReference>
<dbReference type="RefSeq" id="WP_081142017.1">
    <property type="nucleotide sequence ID" value="NZ_MWUE01000033.1"/>
</dbReference>
<dbReference type="EMBL" id="MWUE01000033">
    <property type="protein sequence ID" value="OQP30724.1"/>
    <property type="molecule type" value="Genomic_DNA"/>
</dbReference>
<dbReference type="Pfam" id="PF07338">
    <property type="entry name" value="YdgH_BhsA-like"/>
    <property type="match status" value="1"/>
</dbReference>